<evidence type="ECO:0000256" key="1">
    <source>
        <dbReference type="ARBA" id="ARBA00022490"/>
    </source>
</evidence>
<dbReference type="RefSeq" id="WP_036688843.1">
    <property type="nucleotide sequence ID" value="NZ_JNVM01000023.1"/>
</dbReference>
<accession>A0A081NXY1</accession>
<dbReference type="eggNOG" id="COG4471">
    <property type="taxonomic scope" value="Bacteria"/>
</dbReference>
<dbReference type="InterPro" id="IPR016979">
    <property type="entry name" value="DUF2129"/>
</dbReference>
<comment type="caution">
    <text evidence="2">The sequence shown here is derived from an EMBL/GenBank/DDBJ whole genome shotgun (WGS) entry which is preliminary data.</text>
</comment>
<organism evidence="2 3">
    <name type="scientific">Paenibacillus tyrfis</name>
    <dbReference type="NCBI Taxonomy" id="1501230"/>
    <lineage>
        <taxon>Bacteria</taxon>
        <taxon>Bacillati</taxon>
        <taxon>Bacillota</taxon>
        <taxon>Bacilli</taxon>
        <taxon>Bacillales</taxon>
        <taxon>Paenibacillaceae</taxon>
        <taxon>Paenibacillus</taxon>
    </lineage>
</organism>
<gene>
    <name evidence="2" type="ORF">ET33_16870</name>
</gene>
<dbReference type="AlphaFoldDB" id="A0A081NXY1"/>
<name>A0A081NXY1_9BACL</name>
<dbReference type="OrthoDB" id="2990788at2"/>
<dbReference type="PIRSF" id="PIRSF031653">
    <property type="entry name" value="UCP031653"/>
    <property type="match status" value="1"/>
</dbReference>
<protein>
    <submittedName>
        <fullName evidence="2">Uncharacterized protein</fullName>
    </submittedName>
</protein>
<evidence type="ECO:0000313" key="2">
    <source>
        <dbReference type="EMBL" id="KEQ23304.1"/>
    </source>
</evidence>
<dbReference type="EMBL" id="JNVM01000023">
    <property type="protein sequence ID" value="KEQ23304.1"/>
    <property type="molecule type" value="Genomic_DNA"/>
</dbReference>
<reference evidence="2 3" key="1">
    <citation type="submission" date="2014-06" db="EMBL/GenBank/DDBJ databases">
        <title>Draft genome sequence of Paenibacillus sp. MSt1.</title>
        <authorList>
            <person name="Aw Y.K."/>
            <person name="Ong K.S."/>
            <person name="Gan H.M."/>
            <person name="Lee S.M."/>
        </authorList>
    </citation>
    <scope>NUCLEOTIDE SEQUENCE [LARGE SCALE GENOMIC DNA]</scope>
    <source>
        <strain evidence="2 3">MSt1</strain>
    </source>
</reference>
<dbReference type="Pfam" id="PF09902">
    <property type="entry name" value="DUF2129"/>
    <property type="match status" value="1"/>
</dbReference>
<dbReference type="Proteomes" id="UP000028123">
    <property type="component" value="Unassembled WGS sequence"/>
</dbReference>
<sequence>MFTERSGIIVWVSDLKAAGKHLEKYGNVHFISKRLHYAAMYVYSSRLDETVKQLQKLPFVKKVERSYRNEIKTEYTSNVPDKTRFYSL</sequence>
<keyword evidence="3" id="KW-1185">Reference proteome</keyword>
<proteinExistence type="predicted"/>
<keyword evidence="1" id="KW-0963">Cytoplasm</keyword>
<evidence type="ECO:0000313" key="3">
    <source>
        <dbReference type="Proteomes" id="UP000028123"/>
    </source>
</evidence>